<evidence type="ECO:0000256" key="3">
    <source>
        <dbReference type="ARBA" id="ARBA00022827"/>
    </source>
</evidence>
<dbReference type="PANTHER" id="PTHR42887">
    <property type="entry name" value="OS12G0638800 PROTEIN"/>
    <property type="match status" value="1"/>
</dbReference>
<evidence type="ECO:0000256" key="1">
    <source>
        <dbReference type="ARBA" id="ARBA00001974"/>
    </source>
</evidence>
<evidence type="ECO:0000313" key="7">
    <source>
        <dbReference type="Proteomes" id="UP001546774"/>
    </source>
</evidence>
<dbReference type="Proteomes" id="UP001546774">
    <property type="component" value="Unassembled WGS sequence"/>
</dbReference>
<reference evidence="6" key="1">
    <citation type="submission" date="2024-03" db="EMBL/GenBank/DDBJ databases">
        <title>Human intestinal bacterial collection.</title>
        <authorList>
            <person name="Pauvert C."/>
            <person name="Hitch T.C.A."/>
            <person name="Clavel T."/>
        </authorList>
    </citation>
    <scope>NUCLEOTIDE SEQUENCE [LARGE SCALE GENOMIC DNA]</scope>
    <source>
        <strain evidence="6">CLA-AA-H89B</strain>
    </source>
</reference>
<feature type="domain" description="RsdA/BaiN/AoA(So)-like insert" evidence="5">
    <location>
        <begin position="194"/>
        <end position="355"/>
    </location>
</feature>
<organism evidence="6 7">
    <name type="scientific">Lachnospira intestinalis</name>
    <dbReference type="NCBI Taxonomy" id="3133158"/>
    <lineage>
        <taxon>Bacteria</taxon>
        <taxon>Bacillati</taxon>
        <taxon>Bacillota</taxon>
        <taxon>Clostridia</taxon>
        <taxon>Lachnospirales</taxon>
        <taxon>Lachnospiraceae</taxon>
        <taxon>Lachnospira</taxon>
    </lineage>
</organism>
<sequence>MTKLNRHTCDCIVIGGGAAGMMSAVCASQGGASVILIEHTARLGSKILQTGNGKCNFTNLHMQADCYQNGNPDFVMQVLNTFPVQDTLEFFENAGIYHKDRNGYVYPHSETAASLQSALRYEVEQSGVTVFTEQSVVSVEKKDGSFYVTTNTDSFCGHACILATGSKAAPKTGSDGSGYTLARKFGHHIIKPLPALVQLTSDNPLCKAMSGVRSTGTVTVFADGHPVASDTGEIQYTDYGISGIPVFQVSRYAVKAADSKRIVTAVVDMLPDFEAETLITQSIKRMYQHNTQDIVTFFSGLLNKKLVQAVAKSCGYPAGTTMDALGKKGIAKMITAFKDFSFGITGSRSFDAAQICQGGVSLEEVDSQFMQSLLCPGLFFAGELLDVDGKCGGYNLQWAWSSGHLAGTSAAQYCISQKGTHYDSN</sequence>
<evidence type="ECO:0000259" key="4">
    <source>
        <dbReference type="Pfam" id="PF03486"/>
    </source>
</evidence>
<comment type="cofactor">
    <cofactor evidence="1">
        <name>FAD</name>
        <dbReference type="ChEBI" id="CHEBI:57692"/>
    </cofactor>
</comment>
<keyword evidence="2" id="KW-0285">Flavoprotein</keyword>
<evidence type="ECO:0000313" key="6">
    <source>
        <dbReference type="EMBL" id="MEQ2556030.1"/>
    </source>
</evidence>
<dbReference type="SUPFAM" id="SSF51905">
    <property type="entry name" value="FAD/NAD(P)-binding domain"/>
    <property type="match status" value="1"/>
</dbReference>
<dbReference type="InterPro" id="IPR036188">
    <property type="entry name" value="FAD/NAD-bd_sf"/>
</dbReference>
<dbReference type="EMBL" id="JBBMFS010000016">
    <property type="protein sequence ID" value="MEQ2556030.1"/>
    <property type="molecule type" value="Genomic_DNA"/>
</dbReference>
<accession>A0ABV1H972</accession>
<dbReference type="Pfam" id="PF03486">
    <property type="entry name" value="HI0933_like"/>
    <property type="match status" value="1"/>
</dbReference>
<dbReference type="InterPro" id="IPR057661">
    <property type="entry name" value="RsdA/BaiN/AoA(So)_Rossmann"/>
</dbReference>
<proteinExistence type="predicted"/>
<dbReference type="PRINTS" id="PR00411">
    <property type="entry name" value="PNDRDTASEI"/>
</dbReference>
<gene>
    <name evidence="6" type="ORF">WMO37_13620</name>
</gene>
<dbReference type="Gene3D" id="2.40.30.10">
    <property type="entry name" value="Translation factors"/>
    <property type="match status" value="1"/>
</dbReference>
<dbReference type="Gene3D" id="1.10.8.260">
    <property type="entry name" value="HI0933 insert domain-like"/>
    <property type="match status" value="1"/>
</dbReference>
<dbReference type="Gene3D" id="3.50.50.60">
    <property type="entry name" value="FAD/NAD(P)-binding domain"/>
    <property type="match status" value="1"/>
</dbReference>
<dbReference type="PANTHER" id="PTHR42887:SF2">
    <property type="entry name" value="OS12G0638800 PROTEIN"/>
    <property type="match status" value="1"/>
</dbReference>
<dbReference type="InterPro" id="IPR004792">
    <property type="entry name" value="BaiN-like"/>
</dbReference>
<dbReference type="SUPFAM" id="SSF160996">
    <property type="entry name" value="HI0933 insert domain-like"/>
    <property type="match status" value="1"/>
</dbReference>
<dbReference type="InterPro" id="IPR055178">
    <property type="entry name" value="RsdA/BaiN/AoA(So)-like_dom"/>
</dbReference>
<comment type="caution">
    <text evidence="6">The sequence shown here is derived from an EMBL/GenBank/DDBJ whole genome shotgun (WGS) entry which is preliminary data.</text>
</comment>
<keyword evidence="7" id="KW-1185">Reference proteome</keyword>
<dbReference type="InterPro" id="IPR023166">
    <property type="entry name" value="BaiN-like_dom_sf"/>
</dbReference>
<keyword evidence="3" id="KW-0274">FAD</keyword>
<evidence type="ECO:0000256" key="2">
    <source>
        <dbReference type="ARBA" id="ARBA00022630"/>
    </source>
</evidence>
<feature type="domain" description="RsdA/BaiN/AoA(So)-like Rossmann fold-like" evidence="4">
    <location>
        <begin position="10"/>
        <end position="408"/>
    </location>
</feature>
<dbReference type="NCBIfam" id="TIGR00275">
    <property type="entry name" value="aminoacetone oxidase family FAD-binding enzyme"/>
    <property type="match status" value="1"/>
</dbReference>
<dbReference type="Pfam" id="PF22780">
    <property type="entry name" value="HI0933_like_1st"/>
    <property type="match status" value="1"/>
</dbReference>
<name>A0ABV1H972_9FIRM</name>
<evidence type="ECO:0000259" key="5">
    <source>
        <dbReference type="Pfam" id="PF22780"/>
    </source>
</evidence>
<protein>
    <submittedName>
        <fullName evidence="6">NAD(P)/FAD-dependent oxidoreductase</fullName>
    </submittedName>
</protein>